<keyword evidence="3" id="KW-1003">Cell membrane</keyword>
<evidence type="ECO:0000313" key="8">
    <source>
        <dbReference type="EMBL" id="SEM64895.1"/>
    </source>
</evidence>
<evidence type="ECO:0000256" key="1">
    <source>
        <dbReference type="ARBA" id="ARBA00004651"/>
    </source>
</evidence>
<dbReference type="EMBL" id="FOBB01000005">
    <property type="protein sequence ID" value="SEM64895.1"/>
    <property type="molecule type" value="Genomic_DNA"/>
</dbReference>
<keyword evidence="5 7" id="KW-1133">Transmembrane helix</keyword>
<keyword evidence="4 7" id="KW-0812">Transmembrane</keyword>
<reference evidence="8 9" key="1">
    <citation type="submission" date="2016-10" db="EMBL/GenBank/DDBJ databases">
        <authorList>
            <person name="de Groot N.N."/>
        </authorList>
    </citation>
    <scope>NUCLEOTIDE SEQUENCE [LARGE SCALE GENOMIC DNA]</scope>
    <source>
        <strain evidence="8 9">DSM 21039</strain>
    </source>
</reference>
<accession>A0A1H8A2C9</accession>
<comment type="subcellular location">
    <subcellularLocation>
        <location evidence="1">Cell membrane</location>
        <topology evidence="1">Multi-pass membrane protein</topology>
    </subcellularLocation>
</comment>
<feature type="transmembrane region" description="Helical" evidence="7">
    <location>
        <begin position="116"/>
        <end position="137"/>
    </location>
</feature>
<evidence type="ECO:0000256" key="7">
    <source>
        <dbReference type="SAM" id="Phobius"/>
    </source>
</evidence>
<evidence type="ECO:0000256" key="6">
    <source>
        <dbReference type="ARBA" id="ARBA00023136"/>
    </source>
</evidence>
<dbReference type="GO" id="GO:0005886">
    <property type="term" value="C:plasma membrane"/>
    <property type="evidence" value="ECO:0007669"/>
    <property type="project" value="UniProtKB-SubCell"/>
</dbReference>
<name>A0A1H8A2C9_9BACT</name>
<dbReference type="AlphaFoldDB" id="A0A1H8A2C9"/>
<dbReference type="OrthoDB" id="1122432at2"/>
<dbReference type="InterPro" id="IPR032808">
    <property type="entry name" value="DoxX"/>
</dbReference>
<dbReference type="PANTHER" id="PTHR33452:SF7">
    <property type="entry name" value="DOXX FAMILY PROTEIN"/>
    <property type="match status" value="1"/>
</dbReference>
<dbReference type="Proteomes" id="UP000198984">
    <property type="component" value="Unassembled WGS sequence"/>
</dbReference>
<feature type="transmembrane region" description="Helical" evidence="7">
    <location>
        <begin position="86"/>
        <end position="104"/>
    </location>
</feature>
<keyword evidence="9" id="KW-1185">Reference proteome</keyword>
<evidence type="ECO:0000313" key="9">
    <source>
        <dbReference type="Proteomes" id="UP000198984"/>
    </source>
</evidence>
<evidence type="ECO:0000256" key="5">
    <source>
        <dbReference type="ARBA" id="ARBA00022989"/>
    </source>
</evidence>
<feature type="transmembrane region" description="Helical" evidence="7">
    <location>
        <begin position="61"/>
        <end position="79"/>
    </location>
</feature>
<evidence type="ECO:0000256" key="4">
    <source>
        <dbReference type="ARBA" id="ARBA00022692"/>
    </source>
</evidence>
<dbReference type="Pfam" id="PF07681">
    <property type="entry name" value="DoxX"/>
    <property type="match status" value="1"/>
</dbReference>
<sequence>MSILSSYARTAASLEKARAVPLLLLRLVLAYGFYTPAKMKWSDINSIAQWFGSMHFPMPTLSAYLAAATEAAGVVLLTLGLATRLITIPLMIVVLVAIFAVHWPNGFSAGDNGFEIPLYYFLMLFTLFIMGPGSISMDERLRRKYRN</sequence>
<evidence type="ECO:0000256" key="3">
    <source>
        <dbReference type="ARBA" id="ARBA00022475"/>
    </source>
</evidence>
<dbReference type="RefSeq" id="WP_089916803.1">
    <property type="nucleotide sequence ID" value="NZ_FOBB01000005.1"/>
</dbReference>
<keyword evidence="6 7" id="KW-0472">Membrane</keyword>
<comment type="similarity">
    <text evidence="2">Belongs to the DoxX family.</text>
</comment>
<dbReference type="InterPro" id="IPR051907">
    <property type="entry name" value="DoxX-like_oxidoreductase"/>
</dbReference>
<dbReference type="PANTHER" id="PTHR33452">
    <property type="entry name" value="OXIDOREDUCTASE CATD-RELATED"/>
    <property type="match status" value="1"/>
</dbReference>
<organism evidence="8 9">
    <name type="scientific">Chitinophaga rupis</name>
    <dbReference type="NCBI Taxonomy" id="573321"/>
    <lineage>
        <taxon>Bacteria</taxon>
        <taxon>Pseudomonadati</taxon>
        <taxon>Bacteroidota</taxon>
        <taxon>Chitinophagia</taxon>
        <taxon>Chitinophagales</taxon>
        <taxon>Chitinophagaceae</taxon>
        <taxon>Chitinophaga</taxon>
    </lineage>
</organism>
<dbReference type="STRING" id="573321.SAMN04488505_105294"/>
<protein>
    <submittedName>
        <fullName evidence="8">Putative oxidoreductase</fullName>
    </submittedName>
</protein>
<evidence type="ECO:0000256" key="2">
    <source>
        <dbReference type="ARBA" id="ARBA00006679"/>
    </source>
</evidence>
<gene>
    <name evidence="8" type="ORF">SAMN04488505_105294</name>
</gene>
<feature type="transmembrane region" description="Helical" evidence="7">
    <location>
        <begin position="20"/>
        <end position="37"/>
    </location>
</feature>
<proteinExistence type="inferred from homology"/>